<organism evidence="1">
    <name type="scientific">Papilio polytes</name>
    <name type="common">Common mormon</name>
    <name type="synonym">Swallowtail butterfly</name>
    <dbReference type="NCBI Taxonomy" id="76194"/>
    <lineage>
        <taxon>Eukaryota</taxon>
        <taxon>Metazoa</taxon>
        <taxon>Ecdysozoa</taxon>
        <taxon>Arthropoda</taxon>
        <taxon>Hexapoda</taxon>
        <taxon>Insecta</taxon>
        <taxon>Pterygota</taxon>
        <taxon>Neoptera</taxon>
        <taxon>Endopterygota</taxon>
        <taxon>Lepidoptera</taxon>
        <taxon>Glossata</taxon>
        <taxon>Ditrysia</taxon>
        <taxon>Papilionoidea</taxon>
        <taxon>Papilionidae</taxon>
        <taxon>Papilioninae</taxon>
        <taxon>Papilio</taxon>
    </lineage>
</organism>
<sequence length="75" mass="8104">AVAVAAPAPAPALARAVAAALLLLLRRPVTRSAAYTLNITLKPLLFYIALCYDDYVASSLCLSRTKSRRCLFRPL</sequence>
<name>I4DR97_PAPPL</name>
<reference evidence="1" key="1">
    <citation type="journal article" date="2012" name="BMC Biol.">
        <title>Comprehensive microarray-based analysis for stage-specific larval camouflage pattern-associated genes in the swallowtail butterfly, Papilio xuthus.</title>
        <authorList>
            <person name="Futahashi R."/>
            <person name="Shirataki H."/>
            <person name="Narita T."/>
            <person name="Mita K."/>
            <person name="Fujiwara H."/>
        </authorList>
    </citation>
    <scope>NUCLEOTIDE SEQUENCE</scope>
    <source>
        <tissue evidence="1">Epidermis</tissue>
    </source>
</reference>
<evidence type="ECO:0000313" key="1">
    <source>
        <dbReference type="EMBL" id="BAM20437.1"/>
    </source>
</evidence>
<dbReference type="AlphaFoldDB" id="I4DR97"/>
<proteinExistence type="evidence at transcript level"/>
<feature type="non-terminal residue" evidence="1">
    <location>
        <position position="1"/>
    </location>
</feature>
<dbReference type="EMBL" id="AK405029">
    <property type="protein sequence ID" value="BAM20437.1"/>
    <property type="molecule type" value="mRNA"/>
</dbReference>
<accession>I4DR97</accession>
<protein>
    <submittedName>
        <fullName evidence="1">Uncharacterized protein</fullName>
    </submittedName>
</protein>